<dbReference type="Gene3D" id="1.10.10.10">
    <property type="entry name" value="Winged helix-like DNA-binding domain superfamily/Winged helix DNA-binding domain"/>
    <property type="match status" value="1"/>
</dbReference>
<dbReference type="InterPro" id="IPR036910">
    <property type="entry name" value="HMG_box_dom_sf"/>
</dbReference>
<dbReference type="SUPFAM" id="SSF47095">
    <property type="entry name" value="HMG-box"/>
    <property type="match status" value="1"/>
</dbReference>
<feature type="compositionally biased region" description="Basic and acidic residues" evidence="4">
    <location>
        <begin position="968"/>
        <end position="979"/>
    </location>
</feature>
<evidence type="ECO:0000313" key="8">
    <source>
        <dbReference type="Proteomes" id="UP000319257"/>
    </source>
</evidence>
<dbReference type="PANTHER" id="PTHR10742:SF386">
    <property type="entry name" value="LYSINE-SPECIFIC HISTONE DEMETHYLASE 1A"/>
    <property type="match status" value="1"/>
</dbReference>
<feature type="compositionally biased region" description="Basic and acidic residues" evidence="4">
    <location>
        <begin position="1"/>
        <end position="15"/>
    </location>
</feature>
<dbReference type="InterPro" id="IPR007526">
    <property type="entry name" value="SWIRM"/>
</dbReference>
<dbReference type="GO" id="GO:0003677">
    <property type="term" value="F:DNA binding"/>
    <property type="evidence" value="ECO:0007669"/>
    <property type="project" value="UniProtKB-UniRule"/>
</dbReference>
<dbReference type="EMBL" id="SKBQ01000071">
    <property type="protein sequence ID" value="TPX08933.1"/>
    <property type="molecule type" value="Genomic_DNA"/>
</dbReference>
<dbReference type="AlphaFoldDB" id="A0A507AMM3"/>
<name>A0A507AMM3_9PEZI</name>
<comment type="similarity">
    <text evidence="1">Belongs to the flavin monoamine oxidase family.</text>
</comment>
<dbReference type="GO" id="GO:0050660">
    <property type="term" value="F:flavin adenine dinucleotide binding"/>
    <property type="evidence" value="ECO:0007669"/>
    <property type="project" value="TreeGrafter"/>
</dbReference>
<evidence type="ECO:0000313" key="7">
    <source>
        <dbReference type="EMBL" id="TPX08933.1"/>
    </source>
</evidence>
<comment type="caution">
    <text evidence="7">The sequence shown here is derived from an EMBL/GenBank/DDBJ whole genome shotgun (WGS) entry which is preliminary data.</text>
</comment>
<organism evidence="7 8">
    <name type="scientific">Thyridium curvatum</name>
    <dbReference type="NCBI Taxonomy" id="1093900"/>
    <lineage>
        <taxon>Eukaryota</taxon>
        <taxon>Fungi</taxon>
        <taxon>Dikarya</taxon>
        <taxon>Ascomycota</taxon>
        <taxon>Pezizomycotina</taxon>
        <taxon>Sordariomycetes</taxon>
        <taxon>Sordariomycetidae</taxon>
        <taxon>Thyridiales</taxon>
        <taxon>Thyridiaceae</taxon>
        <taxon>Thyridium</taxon>
    </lineage>
</organism>
<evidence type="ECO:0008006" key="9">
    <source>
        <dbReference type="Google" id="ProtNLM"/>
    </source>
</evidence>
<dbReference type="InParanoid" id="A0A507AMM3"/>
<feature type="region of interest" description="Disordered" evidence="4">
    <location>
        <begin position="1"/>
        <end position="67"/>
    </location>
</feature>
<dbReference type="SMART" id="SM00398">
    <property type="entry name" value="HMG"/>
    <property type="match status" value="1"/>
</dbReference>
<dbReference type="InterPro" id="IPR036188">
    <property type="entry name" value="FAD/NAD-bd_sf"/>
</dbReference>
<reference evidence="7 8" key="1">
    <citation type="submission" date="2019-06" db="EMBL/GenBank/DDBJ databases">
        <title>Draft genome sequence of the filamentous fungus Phialemoniopsis curvata isolated from diesel fuel.</title>
        <authorList>
            <person name="Varaljay V.A."/>
            <person name="Lyon W.J."/>
            <person name="Crouch A.L."/>
            <person name="Drake C.E."/>
            <person name="Hollomon J.M."/>
            <person name="Nadeau L.J."/>
            <person name="Nunn H.S."/>
            <person name="Stevenson B.S."/>
            <person name="Bojanowski C.L."/>
            <person name="Crookes-Goodson W.J."/>
        </authorList>
    </citation>
    <scope>NUCLEOTIDE SEQUENCE [LARGE SCALE GENOMIC DNA]</scope>
    <source>
        <strain evidence="7 8">D216</strain>
    </source>
</reference>
<dbReference type="InterPro" id="IPR009071">
    <property type="entry name" value="HMG_box_dom"/>
</dbReference>
<dbReference type="FunFam" id="1.10.10.10:FF:000064">
    <property type="entry name" value="Lysine-specific histone demethylase 1A"/>
    <property type="match status" value="1"/>
</dbReference>
<dbReference type="PROSITE" id="PS50934">
    <property type="entry name" value="SWIRM"/>
    <property type="match status" value="1"/>
</dbReference>
<feature type="region of interest" description="Disordered" evidence="4">
    <location>
        <begin position="181"/>
        <end position="218"/>
    </location>
</feature>
<evidence type="ECO:0000259" key="6">
    <source>
        <dbReference type="PROSITE" id="PS50934"/>
    </source>
</evidence>
<dbReference type="InterPro" id="IPR036388">
    <property type="entry name" value="WH-like_DNA-bd_sf"/>
</dbReference>
<feature type="compositionally biased region" description="Acidic residues" evidence="4">
    <location>
        <begin position="1144"/>
        <end position="1153"/>
    </location>
</feature>
<keyword evidence="3" id="KW-0238">DNA-binding</keyword>
<sequence>MRSSLRDRPGKDSGLGKRLLKPTHRTKSHPSKILPSAINASLAKPLSPATSISDISPTPESFHSSWADNTEEIVPEIIVCTDDMDIIDMDSSPEPEPAETLQEPAHNATDEKPPVVEKPAVEEPMVEESTVEEPVVEKPAVKEPVVETLPAAEPILETPQLSAVVGEAGTSLDSSLSVLTEQSELSSIPSTKATTPVDVDSSKDNGAPSTPQPIPAPVPVSVVEKRPVARRRFNVRPRVSIPVDLTPQDYAIQCVAAAESSRLNPYALHNEEYTLLRNHISHAQVTTYLNIRNGILRLWISNPQMSVRREEAVGCARDVRWFDVASVCYDWLVRRGYINFGCVEVRQSRKKPSKEGPLKRRKRIAVIGAGMSGLGCARQLEGLFKQYSRRLSELGEEPPEVIVLEGRNRVGGRVYSRAFQAKPEKPAPGFEDKRCTAEMGGMIITGFDRGNPMDILVRGQLHLGYHALLPETTIYDSNGKPVDSVRDLAVEKLYNDCLDRVSEYKFKAAPSKVIEGNRDLMDEGKDSSAEVVKSISYVEETTAAQPYAPSVAQQNVSSPVSLVPVSSDRVTGRMHMEPGTPGSLKAAYKAKLMGWALKAGASEDKDLDLEFSTKAPNATLGSVVDDAIMQYKDVVDLNSQDFRLMNWHIANLEYSNAIDYSQLSLQGWDIDAGNEWEGKHTMVVGGYQTVPRGLALLPSPLKIRQRSPVKKIKYSTDSSHQATVECEDGFAVEADYVVNTIPLGVLKHGNVEFDPPLPTWKSDVVNRLGFGVLNKLVLVYKEAFWDEDRDIFGVLRNPKNRSSLNQRDYASQRGRMFQWFNVTHTTGMPCLIALMAGEAGFDTEQSCNDDLLNEATDVLRSVFGARVPAPLEFVVTRWTSDKFARGSYSSAGPDMKADDYDVMARPIGNLHFAGEHTIGTHPATVHGAYMSGLRAASDVLEAMLGPIEVPEPLIRPRESASLSSLKRKASEDADRKDPRQARLEAYEAEVWQHIHARLGDRPLKPPKLAGNAYLLFNKANFDAARRRCEEGRRPGKGKPVPNEVRVMTSKMWREAGPEERAPYERQAEEQKRSYAEAVAAFGAAAAEWDARALEVRAEYERERPSVPGPEEVAALASAAVAGAADADRGGRRRTKAAVGSYAESDSDVEMEEA</sequence>
<evidence type="ECO:0000256" key="2">
    <source>
        <dbReference type="ARBA" id="ARBA00023002"/>
    </source>
</evidence>
<dbReference type="PROSITE" id="PS50118">
    <property type="entry name" value="HMG_BOX_2"/>
    <property type="match status" value="1"/>
</dbReference>
<dbReference type="GO" id="GO:0010468">
    <property type="term" value="P:regulation of gene expression"/>
    <property type="evidence" value="ECO:0007669"/>
    <property type="project" value="UniProtKB-ARBA"/>
</dbReference>
<gene>
    <name evidence="7" type="ORF">E0L32_009637</name>
</gene>
<dbReference type="STRING" id="1093900.A0A507AMM3"/>
<feature type="domain" description="SWIRM" evidence="6">
    <location>
        <begin position="254"/>
        <end position="349"/>
    </location>
</feature>
<dbReference type="OrthoDB" id="9982100at2759"/>
<dbReference type="Pfam" id="PF01593">
    <property type="entry name" value="Amino_oxidase"/>
    <property type="match status" value="2"/>
</dbReference>
<dbReference type="GO" id="GO:0005634">
    <property type="term" value="C:nucleus"/>
    <property type="evidence" value="ECO:0007669"/>
    <property type="project" value="UniProtKB-UniRule"/>
</dbReference>
<protein>
    <recommendedName>
        <fullName evidence="9">Lysine-specific histone demethylase 1</fullName>
    </recommendedName>
</protein>
<dbReference type="Pfam" id="PF04433">
    <property type="entry name" value="SWIRM"/>
    <property type="match status" value="1"/>
</dbReference>
<dbReference type="InterPro" id="IPR009057">
    <property type="entry name" value="Homeodomain-like_sf"/>
</dbReference>
<dbReference type="GO" id="GO:0016491">
    <property type="term" value="F:oxidoreductase activity"/>
    <property type="evidence" value="ECO:0007669"/>
    <property type="project" value="UniProtKB-KW"/>
</dbReference>
<dbReference type="GeneID" id="41977084"/>
<dbReference type="Gene3D" id="1.10.30.10">
    <property type="entry name" value="High mobility group box domain"/>
    <property type="match status" value="1"/>
</dbReference>
<dbReference type="GO" id="GO:0003682">
    <property type="term" value="F:chromatin binding"/>
    <property type="evidence" value="ECO:0007669"/>
    <property type="project" value="TreeGrafter"/>
</dbReference>
<feature type="compositionally biased region" description="Polar residues" evidence="4">
    <location>
        <begin position="48"/>
        <end position="67"/>
    </location>
</feature>
<feature type="compositionally biased region" description="Polar residues" evidence="4">
    <location>
        <begin position="181"/>
        <end position="194"/>
    </location>
</feature>
<dbReference type="Gene3D" id="3.50.50.60">
    <property type="entry name" value="FAD/NAD(P)-binding domain"/>
    <property type="match status" value="2"/>
</dbReference>
<evidence type="ECO:0000256" key="3">
    <source>
        <dbReference type="PROSITE-ProRule" id="PRU00267"/>
    </source>
</evidence>
<dbReference type="SUPFAM" id="SSF54373">
    <property type="entry name" value="FAD-linked reductases, C-terminal domain"/>
    <property type="match status" value="1"/>
</dbReference>
<keyword evidence="3" id="KW-0539">Nucleus</keyword>
<keyword evidence="8" id="KW-1185">Reference proteome</keyword>
<dbReference type="InterPro" id="IPR002937">
    <property type="entry name" value="Amino_oxidase"/>
</dbReference>
<dbReference type="SUPFAM" id="SSF51905">
    <property type="entry name" value="FAD/NAD(P)-binding domain"/>
    <property type="match status" value="1"/>
</dbReference>
<dbReference type="Proteomes" id="UP000319257">
    <property type="component" value="Unassembled WGS sequence"/>
</dbReference>
<accession>A0A507AMM3</accession>
<feature type="domain" description="HMG box" evidence="5">
    <location>
        <begin position="1006"/>
        <end position="1082"/>
    </location>
</feature>
<proteinExistence type="inferred from homology"/>
<dbReference type="Pfam" id="PF00505">
    <property type="entry name" value="HMG_box"/>
    <property type="match status" value="1"/>
</dbReference>
<feature type="region of interest" description="Disordered" evidence="4">
    <location>
        <begin position="90"/>
        <end position="114"/>
    </location>
</feature>
<dbReference type="Gene3D" id="3.90.660.10">
    <property type="match status" value="1"/>
</dbReference>
<evidence type="ECO:0000256" key="1">
    <source>
        <dbReference type="ARBA" id="ARBA00005995"/>
    </source>
</evidence>
<dbReference type="SUPFAM" id="SSF46689">
    <property type="entry name" value="Homeodomain-like"/>
    <property type="match status" value="1"/>
</dbReference>
<dbReference type="PANTHER" id="PTHR10742">
    <property type="entry name" value="FLAVIN MONOAMINE OXIDASE"/>
    <property type="match status" value="1"/>
</dbReference>
<feature type="region of interest" description="Disordered" evidence="4">
    <location>
        <begin position="1121"/>
        <end position="1153"/>
    </location>
</feature>
<dbReference type="RefSeq" id="XP_030990644.1">
    <property type="nucleotide sequence ID" value="XM_031144624.1"/>
</dbReference>
<dbReference type="GO" id="GO:0006338">
    <property type="term" value="P:chromatin remodeling"/>
    <property type="evidence" value="ECO:0007669"/>
    <property type="project" value="TreeGrafter"/>
</dbReference>
<feature type="compositionally biased region" description="Basic residues" evidence="4">
    <location>
        <begin position="18"/>
        <end position="30"/>
    </location>
</feature>
<dbReference type="FunFam" id="3.50.50.60:FF:000249">
    <property type="entry name" value="Lysine-specific histone demethylase Aof2"/>
    <property type="match status" value="1"/>
</dbReference>
<evidence type="ECO:0000256" key="4">
    <source>
        <dbReference type="SAM" id="MobiDB-lite"/>
    </source>
</evidence>
<evidence type="ECO:0000259" key="5">
    <source>
        <dbReference type="PROSITE" id="PS50118"/>
    </source>
</evidence>
<dbReference type="CDD" id="cd00084">
    <property type="entry name" value="HMG-box_SF"/>
    <property type="match status" value="1"/>
</dbReference>
<feature type="DNA-binding region" description="HMG box" evidence="3">
    <location>
        <begin position="1006"/>
        <end position="1082"/>
    </location>
</feature>
<feature type="region of interest" description="Disordered" evidence="4">
    <location>
        <begin position="958"/>
        <end position="979"/>
    </location>
</feature>
<keyword evidence="2" id="KW-0560">Oxidoreductase</keyword>
<dbReference type="InterPro" id="IPR050281">
    <property type="entry name" value="Flavin_monoamine_oxidase"/>
</dbReference>